<comment type="subunit">
    <text evidence="2">Component of the Mediator complex.</text>
</comment>
<keyword evidence="5" id="KW-1185">Reference proteome</keyword>
<reference evidence="6" key="1">
    <citation type="submission" date="2025-08" db="UniProtKB">
        <authorList>
            <consortium name="RefSeq"/>
        </authorList>
    </citation>
    <scope>IDENTIFICATION</scope>
</reference>
<keyword evidence="2" id="KW-0804">Transcription</keyword>
<comment type="subcellular location">
    <subcellularLocation>
        <location evidence="2">Nucleus</location>
    </subcellularLocation>
</comment>
<dbReference type="InterPro" id="IPR036529">
    <property type="entry name" value="KIX_dom_sf"/>
</dbReference>
<dbReference type="KEGG" id="bgt:106067940"/>
<dbReference type="RefSeq" id="XP_013082671.2">
    <property type="nucleotide sequence ID" value="XM_013227217.2"/>
</dbReference>
<dbReference type="GO" id="GO:0003712">
    <property type="term" value="F:transcription coregulator activity"/>
    <property type="evidence" value="ECO:0007669"/>
    <property type="project" value="InterPro"/>
</dbReference>
<dbReference type="Gene3D" id="1.10.246.20">
    <property type="entry name" value="Coactivator CBP, KIX domain"/>
    <property type="match status" value="1"/>
</dbReference>
<dbReference type="Pfam" id="PF09606">
    <property type="entry name" value="Med15_N"/>
    <property type="match status" value="1"/>
</dbReference>
<comment type="function">
    <text evidence="2">Component of the Mediator complex, a coactivator involved in the regulated transcription of nearly all RNA polymerase II-dependent genes. Mediator functions as a bridge to convey information from gene-specific regulatory proteins to the basal RNA polymerase II transcription machinery. Mediator is recruited to promoters by direct interactions with regulatory proteins and serves as a scaffold for the assembly of a functional preinitiation complex with RNA polymerase II and the general transcription factors.</text>
</comment>
<feature type="region of interest" description="Disordered" evidence="3">
    <location>
        <begin position="1"/>
        <end position="24"/>
    </location>
</feature>
<evidence type="ECO:0000256" key="1">
    <source>
        <dbReference type="ARBA" id="ARBA00023242"/>
    </source>
</evidence>
<feature type="compositionally biased region" description="Basic and acidic residues" evidence="3">
    <location>
        <begin position="9"/>
        <end position="24"/>
    </location>
</feature>
<name>A0A9U8ED44_BIOGL</name>
<dbReference type="GO" id="GO:0005634">
    <property type="term" value="C:nucleus"/>
    <property type="evidence" value="ECO:0007669"/>
    <property type="project" value="UniProtKB-SubCell"/>
</dbReference>
<evidence type="ECO:0000259" key="4">
    <source>
        <dbReference type="Pfam" id="PF09606"/>
    </source>
</evidence>
<proteinExistence type="inferred from homology"/>
<protein>
    <recommendedName>
        <fullName evidence="2">Mediator of RNA polymerase II transcription subunit 15</fullName>
    </recommendedName>
    <alternativeName>
        <fullName evidence="2">Mediator complex subunit 15</fullName>
    </alternativeName>
</protein>
<evidence type="ECO:0000313" key="6">
    <source>
        <dbReference type="RefSeq" id="XP_013082671.2"/>
    </source>
</evidence>
<dbReference type="GeneID" id="106067940"/>
<accession>A0A9U8ED44</accession>
<dbReference type="OrthoDB" id="10055322at2759"/>
<dbReference type="OMA" id="IDDTDEW"/>
<dbReference type="GO" id="GO:0006355">
    <property type="term" value="P:regulation of DNA-templated transcription"/>
    <property type="evidence" value="ECO:0007669"/>
    <property type="project" value="InterPro"/>
</dbReference>
<comment type="similarity">
    <text evidence="2">Belongs to the Mediator complex subunit 15 family.</text>
</comment>
<keyword evidence="1 2" id="KW-0539">Nucleus</keyword>
<evidence type="ECO:0000256" key="2">
    <source>
        <dbReference type="RuleBase" id="RU364148"/>
    </source>
</evidence>
<dbReference type="Proteomes" id="UP001165740">
    <property type="component" value="Chromosome 12"/>
</dbReference>
<evidence type="ECO:0000313" key="5">
    <source>
        <dbReference type="Proteomes" id="UP001165740"/>
    </source>
</evidence>
<sequence length="108" mass="12509">MAATESQIEDTKETEESADSDEWKAEKYRNKVIERIQDEITKSESQIPKTAAQLEEFVFSKATSRKSYLDLTASLLIYINDFNKKKEKKDSSDGDNKQEEEFTEQKDS</sequence>
<keyword evidence="2" id="KW-0805">Transcription regulation</keyword>
<gene>
    <name evidence="6" type="primary">LOC106067940</name>
    <name evidence="2" type="synonym">MED15</name>
</gene>
<organism evidence="5 6">
    <name type="scientific">Biomphalaria glabrata</name>
    <name type="common">Bloodfluke planorb</name>
    <name type="synonym">Freshwater snail</name>
    <dbReference type="NCBI Taxonomy" id="6526"/>
    <lineage>
        <taxon>Eukaryota</taxon>
        <taxon>Metazoa</taxon>
        <taxon>Spiralia</taxon>
        <taxon>Lophotrochozoa</taxon>
        <taxon>Mollusca</taxon>
        <taxon>Gastropoda</taxon>
        <taxon>Heterobranchia</taxon>
        <taxon>Euthyneura</taxon>
        <taxon>Panpulmonata</taxon>
        <taxon>Hygrophila</taxon>
        <taxon>Lymnaeoidea</taxon>
        <taxon>Planorbidae</taxon>
        <taxon>Biomphalaria</taxon>
    </lineage>
</organism>
<keyword evidence="2" id="KW-0010">Activator</keyword>
<dbReference type="InterPro" id="IPR019087">
    <property type="entry name" value="Med15_N"/>
</dbReference>
<evidence type="ECO:0000256" key="3">
    <source>
        <dbReference type="SAM" id="MobiDB-lite"/>
    </source>
</evidence>
<feature type="region of interest" description="Disordered" evidence="3">
    <location>
        <begin position="85"/>
        <end position="108"/>
    </location>
</feature>
<feature type="domain" description="Mediator of RNA polymerase II transcription subunit 15 N-terminal" evidence="4">
    <location>
        <begin position="20"/>
        <end position="89"/>
    </location>
</feature>
<dbReference type="AlphaFoldDB" id="A0A9U8ED44"/>